<reference evidence="1 2" key="1">
    <citation type="journal article" date="2012" name="Int. J. Syst. Evol. Microbiol.">
        <title>Vibrio caribbeanicus sp. nov., isolated from the marine sponge Scleritoderma cyanea.</title>
        <authorList>
            <person name="Hoffmann M."/>
            <person name="Monday S.R."/>
            <person name="Allard M.W."/>
            <person name="Strain E.A."/>
            <person name="Whittaker P."/>
            <person name="Naum M."/>
            <person name="McCarthy P.J."/>
            <person name="Lopez J.V."/>
            <person name="Fischer M."/>
            <person name="Brown E.W."/>
        </authorList>
    </citation>
    <scope>NUCLEOTIDE SEQUENCE [LARGE SCALE GENOMIC DNA]</scope>
    <source>
        <strain evidence="1 2">LMG 20546</strain>
    </source>
</reference>
<dbReference type="eggNOG" id="COG0834">
    <property type="taxonomic scope" value="Bacteria"/>
</dbReference>
<protein>
    <submittedName>
        <fullName evidence="1">Uncharacterized protein</fullName>
    </submittedName>
</protein>
<dbReference type="STRING" id="945543.VIBR0546_06247"/>
<dbReference type="Proteomes" id="UP000004371">
    <property type="component" value="Unassembled WGS sequence"/>
</dbReference>
<proteinExistence type="predicted"/>
<name>E8LZ83_9VIBR</name>
<dbReference type="RefSeq" id="WP_006881152.1">
    <property type="nucleotide sequence ID" value="NZ_AEVS01000101.1"/>
</dbReference>
<dbReference type="EMBL" id="AEVS01000101">
    <property type="protein sequence ID" value="EGA64069.1"/>
    <property type="molecule type" value="Genomic_DNA"/>
</dbReference>
<dbReference type="OrthoDB" id="6193186at2"/>
<dbReference type="AlphaFoldDB" id="E8LZ83"/>
<gene>
    <name evidence="1" type="ORF">VIBR0546_06247</name>
</gene>
<comment type="caution">
    <text evidence="1">The sequence shown here is derived from an EMBL/GenBank/DDBJ whole genome shotgun (WGS) entry which is preliminary data.</text>
</comment>
<organism evidence="1 2">
    <name type="scientific">Vibrio brasiliensis LMG 20546</name>
    <dbReference type="NCBI Taxonomy" id="945543"/>
    <lineage>
        <taxon>Bacteria</taxon>
        <taxon>Pseudomonadati</taxon>
        <taxon>Pseudomonadota</taxon>
        <taxon>Gammaproteobacteria</taxon>
        <taxon>Vibrionales</taxon>
        <taxon>Vibrionaceae</taxon>
        <taxon>Vibrio</taxon>
        <taxon>Vibrio oreintalis group</taxon>
    </lineage>
</organism>
<keyword evidence="2" id="KW-1185">Reference proteome</keyword>
<dbReference type="Gene3D" id="3.40.190.10">
    <property type="entry name" value="Periplasmic binding protein-like II"/>
    <property type="match status" value="2"/>
</dbReference>
<dbReference type="SUPFAM" id="SSF53850">
    <property type="entry name" value="Periplasmic binding protein-like II"/>
    <property type="match status" value="1"/>
</dbReference>
<sequence>MRYLLLIFVFLLIPINSSASGLKTITLAYSDVESFPFQMGNGTSVASPPGLSIDVIEQAALLLNLNIEYVRLPGKRVLNQIRAGQVDGGFIFSYNQERAKYASYPMKAQQADSSLRIATLDYSFYKLKEHPLEWDGDKLNSTGDMPVGAHGGFSVTRKLKAKQISTLEMESTGKLFEMLNKKRLAAIAIQSNIANSYIVQNRLTNIEKVAPPISTKDYYLIFSHDFARQNPDLVQSIWTVISEVRDGVIANSTPQYLANESN</sequence>
<evidence type="ECO:0000313" key="2">
    <source>
        <dbReference type="Proteomes" id="UP000004371"/>
    </source>
</evidence>
<evidence type="ECO:0000313" key="1">
    <source>
        <dbReference type="EMBL" id="EGA64069.1"/>
    </source>
</evidence>
<accession>E8LZ83</accession>